<name>A0A9K3LPZ0_9STRA</name>
<dbReference type="EMBL" id="JAGRRH010000007">
    <property type="protein sequence ID" value="KAG7366424.1"/>
    <property type="molecule type" value="Genomic_DNA"/>
</dbReference>
<evidence type="ECO:0000259" key="1">
    <source>
        <dbReference type="Pfam" id="PF20710"/>
    </source>
</evidence>
<organism evidence="2 3">
    <name type="scientific">Nitzschia inconspicua</name>
    <dbReference type="NCBI Taxonomy" id="303405"/>
    <lineage>
        <taxon>Eukaryota</taxon>
        <taxon>Sar</taxon>
        <taxon>Stramenopiles</taxon>
        <taxon>Ochrophyta</taxon>
        <taxon>Bacillariophyta</taxon>
        <taxon>Bacillariophyceae</taxon>
        <taxon>Bacillariophycidae</taxon>
        <taxon>Bacillariales</taxon>
        <taxon>Bacillariaceae</taxon>
        <taxon>Nitzschia</taxon>
    </lineage>
</organism>
<evidence type="ECO:0000313" key="2">
    <source>
        <dbReference type="EMBL" id="KAG7366424.1"/>
    </source>
</evidence>
<accession>A0A9K3LPZ0</accession>
<proteinExistence type="predicted"/>
<evidence type="ECO:0000313" key="3">
    <source>
        <dbReference type="Proteomes" id="UP000693970"/>
    </source>
</evidence>
<reference evidence="2" key="2">
    <citation type="submission" date="2021-04" db="EMBL/GenBank/DDBJ databases">
        <authorList>
            <person name="Podell S."/>
        </authorList>
    </citation>
    <scope>NUCLEOTIDE SEQUENCE</scope>
    <source>
        <strain evidence="2">Hildebrandi</strain>
    </source>
</reference>
<dbReference type="Pfam" id="PF20710">
    <property type="entry name" value="DUF6824"/>
    <property type="match status" value="1"/>
</dbReference>
<keyword evidence="3" id="KW-1185">Reference proteome</keyword>
<dbReference type="OrthoDB" id="45957at2759"/>
<reference evidence="2" key="1">
    <citation type="journal article" date="2021" name="Sci. Rep.">
        <title>Diploid genomic architecture of Nitzschia inconspicua, an elite biomass production diatom.</title>
        <authorList>
            <person name="Oliver A."/>
            <person name="Podell S."/>
            <person name="Pinowska A."/>
            <person name="Traller J.C."/>
            <person name="Smith S.R."/>
            <person name="McClure R."/>
            <person name="Beliaev A."/>
            <person name="Bohutskyi P."/>
            <person name="Hill E.A."/>
            <person name="Rabines A."/>
            <person name="Zheng H."/>
            <person name="Allen L.Z."/>
            <person name="Kuo A."/>
            <person name="Grigoriev I.V."/>
            <person name="Allen A.E."/>
            <person name="Hazlebeck D."/>
            <person name="Allen E.E."/>
        </authorList>
    </citation>
    <scope>NUCLEOTIDE SEQUENCE</scope>
    <source>
        <strain evidence="2">Hildebrandi</strain>
    </source>
</reference>
<protein>
    <recommendedName>
        <fullName evidence="1">DUF6824 domain-containing protein</fullName>
    </recommendedName>
</protein>
<sequence length="231" mass="25638">MISSSSNKIKITHRSMSAPAMKNIDRVSSSCSGSSANTQTDAINGYDVLLGRGGLTNSHIGNKHFRCVVAEHQPEYLIARKNEKKEIAKRIVDCIHARGGRFLKRTADSEVWSEVTTKKALEKTSQSLRESLDVRHKKFRPDKVFQRQDEDNTNPRKRARLVKGLVMGSPNLTGMNASCNTRRAVDDIPELSSEDGMGSGHSKFEPFFHFYQSAADPADSLAEDCGNILEI</sequence>
<dbReference type="Proteomes" id="UP000693970">
    <property type="component" value="Unassembled WGS sequence"/>
</dbReference>
<comment type="caution">
    <text evidence="2">The sequence shown here is derived from an EMBL/GenBank/DDBJ whole genome shotgun (WGS) entry which is preliminary data.</text>
</comment>
<dbReference type="InterPro" id="IPR049227">
    <property type="entry name" value="DUF6824"/>
</dbReference>
<dbReference type="AlphaFoldDB" id="A0A9K3LPZ0"/>
<feature type="domain" description="DUF6824" evidence="1">
    <location>
        <begin position="47"/>
        <end position="130"/>
    </location>
</feature>
<gene>
    <name evidence="2" type="ORF">IV203_029094</name>
</gene>